<dbReference type="InterPro" id="IPR036514">
    <property type="entry name" value="SGNH_hydro_sf"/>
</dbReference>
<dbReference type="GeneID" id="54578224"/>
<dbReference type="Proteomes" id="UP000800094">
    <property type="component" value="Unassembled WGS sequence"/>
</dbReference>
<dbReference type="RefSeq" id="XP_033685277.1">
    <property type="nucleotide sequence ID" value="XM_033824894.1"/>
</dbReference>
<dbReference type="AlphaFoldDB" id="A0A6A6ILA5"/>
<dbReference type="Gene3D" id="3.40.50.1110">
    <property type="entry name" value="SGNH hydrolase"/>
    <property type="match status" value="1"/>
</dbReference>
<feature type="domain" description="SGNH hydrolase-type esterase" evidence="1">
    <location>
        <begin position="277"/>
        <end position="406"/>
    </location>
</feature>
<protein>
    <submittedName>
        <fullName evidence="2">Carbohydrate esterase family 3 protein</fullName>
    </submittedName>
</protein>
<name>A0A6A6ILA5_9PLEO</name>
<proteinExistence type="predicted"/>
<dbReference type="InterPro" id="IPR037460">
    <property type="entry name" value="SEST-like"/>
</dbReference>
<organism evidence="2 3">
    <name type="scientific">Trematosphaeria pertusa</name>
    <dbReference type="NCBI Taxonomy" id="390896"/>
    <lineage>
        <taxon>Eukaryota</taxon>
        <taxon>Fungi</taxon>
        <taxon>Dikarya</taxon>
        <taxon>Ascomycota</taxon>
        <taxon>Pezizomycotina</taxon>
        <taxon>Dothideomycetes</taxon>
        <taxon>Pleosporomycetidae</taxon>
        <taxon>Pleosporales</taxon>
        <taxon>Massarineae</taxon>
        <taxon>Trematosphaeriaceae</taxon>
        <taxon>Trematosphaeria</taxon>
    </lineage>
</organism>
<dbReference type="SUPFAM" id="SSF52266">
    <property type="entry name" value="SGNH hydrolase"/>
    <property type="match status" value="1"/>
</dbReference>
<gene>
    <name evidence="2" type="ORF">BU26DRAFT_455835</name>
</gene>
<dbReference type="Pfam" id="PF13472">
    <property type="entry name" value="Lipase_GDSL_2"/>
    <property type="match status" value="1"/>
</dbReference>
<reference evidence="2" key="1">
    <citation type="journal article" date="2020" name="Stud. Mycol.">
        <title>101 Dothideomycetes genomes: a test case for predicting lifestyles and emergence of pathogens.</title>
        <authorList>
            <person name="Haridas S."/>
            <person name="Albert R."/>
            <person name="Binder M."/>
            <person name="Bloem J."/>
            <person name="Labutti K."/>
            <person name="Salamov A."/>
            <person name="Andreopoulos B."/>
            <person name="Baker S."/>
            <person name="Barry K."/>
            <person name="Bills G."/>
            <person name="Bluhm B."/>
            <person name="Cannon C."/>
            <person name="Castanera R."/>
            <person name="Culley D."/>
            <person name="Daum C."/>
            <person name="Ezra D."/>
            <person name="Gonzalez J."/>
            <person name="Henrissat B."/>
            <person name="Kuo A."/>
            <person name="Liang C."/>
            <person name="Lipzen A."/>
            <person name="Lutzoni F."/>
            <person name="Magnuson J."/>
            <person name="Mondo S."/>
            <person name="Nolan M."/>
            <person name="Ohm R."/>
            <person name="Pangilinan J."/>
            <person name="Park H.-J."/>
            <person name="Ramirez L."/>
            <person name="Alfaro M."/>
            <person name="Sun H."/>
            <person name="Tritt A."/>
            <person name="Yoshinaga Y."/>
            <person name="Zwiers L.-H."/>
            <person name="Turgeon B."/>
            <person name="Goodwin S."/>
            <person name="Spatafora J."/>
            <person name="Crous P."/>
            <person name="Grigoriev I."/>
        </authorList>
    </citation>
    <scope>NUCLEOTIDE SEQUENCE</scope>
    <source>
        <strain evidence="2">CBS 122368</strain>
    </source>
</reference>
<feature type="non-terminal residue" evidence="2">
    <location>
        <position position="425"/>
    </location>
</feature>
<dbReference type="InterPro" id="IPR013830">
    <property type="entry name" value="SGNH_hydro"/>
</dbReference>
<dbReference type="PANTHER" id="PTHR37981">
    <property type="entry name" value="LIPASE 2"/>
    <property type="match status" value="1"/>
</dbReference>
<evidence type="ECO:0000313" key="2">
    <source>
        <dbReference type="EMBL" id="KAF2250273.1"/>
    </source>
</evidence>
<dbReference type="PANTHER" id="PTHR37981:SF1">
    <property type="entry name" value="SGNH HYDROLASE-TYPE ESTERASE DOMAIN-CONTAINING PROTEIN"/>
    <property type="match status" value="1"/>
</dbReference>
<evidence type="ECO:0000259" key="1">
    <source>
        <dbReference type="Pfam" id="PF13472"/>
    </source>
</evidence>
<dbReference type="GO" id="GO:0016788">
    <property type="term" value="F:hydrolase activity, acting on ester bonds"/>
    <property type="evidence" value="ECO:0007669"/>
    <property type="project" value="InterPro"/>
</dbReference>
<sequence length="425" mass="48722">MVWPRRDRDKTAIYQIGYSQFFNAYTIQCDKAGFIWGSRGPPMTRARRKDLNRLTHAVNYVLQYKIAVQNVQYTTGSDRPQFGGLGMITAIEYVDVDVGYNRHRFCREGVRELDFRNPNTWFFHLNIGKRQDPEVLEGKNDEEIANMAIEELNKYGDDVDAQRPLWMTKAFHPTPAGMLRTKEVILYPKLHARAAHRGLPASPIKIMVVGDYVPFGSQDPNSDVYQGFMRHLSALLSDRGLYGVPWGAPVPRADFIGSQRPNHNGAYAHECYQQVTVNGLHRRLRESQALGVRDKVVLIMAGTTDLFYGRDLVDVVRRLTVIIIDILDRDPTACVLLGHIPMMRRLRDDGSIWRPLNQRIVEYNAMLSALADQLFTQGWKVLKVHASATTLEHLDGDFIRPNTRAYIRLAYDFLQAIEFANLLEW</sequence>
<dbReference type="EMBL" id="ML987194">
    <property type="protein sequence ID" value="KAF2250273.1"/>
    <property type="molecule type" value="Genomic_DNA"/>
</dbReference>
<dbReference type="OrthoDB" id="21678at2759"/>
<accession>A0A6A6ILA5</accession>
<evidence type="ECO:0000313" key="3">
    <source>
        <dbReference type="Proteomes" id="UP000800094"/>
    </source>
</evidence>
<dbReference type="GO" id="GO:0006629">
    <property type="term" value="P:lipid metabolic process"/>
    <property type="evidence" value="ECO:0007669"/>
    <property type="project" value="TreeGrafter"/>
</dbReference>
<keyword evidence="3" id="KW-1185">Reference proteome</keyword>